<dbReference type="AlphaFoldDB" id="J3TGA3"/>
<evidence type="ECO:0000259" key="12">
    <source>
        <dbReference type="Pfam" id="PF07244"/>
    </source>
</evidence>
<evidence type="ECO:0000313" key="14">
    <source>
        <dbReference type="EMBL" id="AFP85417.1"/>
    </source>
</evidence>
<evidence type="ECO:0000256" key="3">
    <source>
        <dbReference type="ARBA" id="ARBA00015419"/>
    </source>
</evidence>
<evidence type="ECO:0000313" key="15">
    <source>
        <dbReference type="Proteomes" id="UP000003937"/>
    </source>
</evidence>
<feature type="domain" description="POTRA" evidence="12">
    <location>
        <begin position="194"/>
        <end position="266"/>
    </location>
</feature>
<proteinExistence type="inferred from homology"/>
<protein>
    <recommendedName>
        <fullName evidence="3">Translocation and assembly module subunit TamA</fullName>
    </recommendedName>
    <alternativeName>
        <fullName evidence="9">Autotransporter assembly factor TamA</fullName>
    </alternativeName>
</protein>
<comment type="subcellular location">
    <subcellularLocation>
        <location evidence="1">Cell outer membrane</location>
    </subcellularLocation>
</comment>
<dbReference type="KEGG" id="sehc:A35E_00101"/>
<evidence type="ECO:0000256" key="7">
    <source>
        <dbReference type="ARBA" id="ARBA00023136"/>
    </source>
</evidence>
<evidence type="ECO:0000256" key="2">
    <source>
        <dbReference type="ARBA" id="ARBA00010248"/>
    </source>
</evidence>
<evidence type="ECO:0000259" key="13">
    <source>
        <dbReference type="Pfam" id="PF17243"/>
    </source>
</evidence>
<dbReference type="GO" id="GO:0009279">
    <property type="term" value="C:cell outer membrane"/>
    <property type="evidence" value="ECO:0007669"/>
    <property type="project" value="UniProtKB-SubCell"/>
</dbReference>
<dbReference type="Proteomes" id="UP000003937">
    <property type="component" value="Chromosome"/>
</dbReference>
<dbReference type="Pfam" id="PF07244">
    <property type="entry name" value="POTRA"/>
    <property type="match status" value="1"/>
</dbReference>
<comment type="similarity">
    <text evidence="2">Belongs to the TamA family.</text>
</comment>
<reference evidence="14 15" key="1">
    <citation type="journal article" date="2012" name="Mol. Biol. Evol.">
        <title>Genome reduction and co-evolution between the primary and secondary bacterial symbionts of psyllids.</title>
        <authorList>
            <person name="Sloan D.B."/>
            <person name="Moran N.A."/>
        </authorList>
    </citation>
    <scope>NUCLEOTIDE SEQUENCE [LARGE SCALE GENOMIC DNA]</scope>
    <source>
        <strain evidence="14">Hcub_S</strain>
    </source>
</reference>
<dbReference type="GO" id="GO:0009306">
    <property type="term" value="P:protein secretion"/>
    <property type="evidence" value="ECO:0007669"/>
    <property type="project" value="TreeGrafter"/>
</dbReference>
<evidence type="ECO:0000256" key="1">
    <source>
        <dbReference type="ARBA" id="ARBA00004442"/>
    </source>
</evidence>
<dbReference type="PATRIC" id="fig|134287.3.peg.92"/>
<keyword evidence="5" id="KW-0812">Transmembrane</keyword>
<dbReference type="InterPro" id="IPR000184">
    <property type="entry name" value="Bac_surfAg_D15"/>
</dbReference>
<keyword evidence="6" id="KW-0732">Signal</keyword>
<gene>
    <name evidence="14" type="ORF">A35E_00101</name>
</gene>
<dbReference type="EMBL" id="CP003547">
    <property type="protein sequence ID" value="AFP85417.1"/>
    <property type="molecule type" value="Genomic_DNA"/>
</dbReference>
<keyword evidence="4" id="KW-1134">Transmembrane beta strand</keyword>
<dbReference type="PANTHER" id="PTHR12815:SF47">
    <property type="entry name" value="TRANSLOCATION AND ASSEMBLY MODULE SUBUNIT TAMA"/>
    <property type="match status" value="1"/>
</dbReference>
<evidence type="ECO:0000256" key="5">
    <source>
        <dbReference type="ARBA" id="ARBA00022692"/>
    </source>
</evidence>
<feature type="domain" description="Bacterial surface antigen (D15)" evidence="11">
    <location>
        <begin position="274"/>
        <end position="577"/>
    </location>
</feature>
<dbReference type="InterPro" id="IPR039910">
    <property type="entry name" value="D15-like"/>
</dbReference>
<evidence type="ECO:0000256" key="6">
    <source>
        <dbReference type="ARBA" id="ARBA00022729"/>
    </source>
</evidence>
<dbReference type="InterPro" id="IPR035243">
    <property type="entry name" value="TamA_POTRA_Dom_1"/>
</dbReference>
<dbReference type="GO" id="GO:0097347">
    <property type="term" value="C:TAM protein secretion complex"/>
    <property type="evidence" value="ECO:0007669"/>
    <property type="project" value="TreeGrafter"/>
</dbReference>
<dbReference type="PANTHER" id="PTHR12815">
    <property type="entry name" value="SORTING AND ASSEMBLY MACHINERY SAMM50 PROTEIN FAMILY MEMBER"/>
    <property type="match status" value="1"/>
</dbReference>
<dbReference type="Gene3D" id="2.40.160.50">
    <property type="entry name" value="membrane protein fhac: a member of the omp85/tpsb transporter family"/>
    <property type="match status" value="1"/>
</dbReference>
<keyword evidence="8" id="KW-0998">Cell outer membrane</keyword>
<keyword evidence="7" id="KW-0472">Membrane</keyword>
<organism evidence="14 15">
    <name type="scientific">secondary endosymbiont of Heteropsylla cubana</name>
    <dbReference type="NCBI Taxonomy" id="134287"/>
    <lineage>
        <taxon>Bacteria</taxon>
        <taxon>Pseudomonadati</taxon>
        <taxon>Pseudomonadota</taxon>
        <taxon>Gammaproteobacteria</taxon>
        <taxon>Enterobacterales</taxon>
        <taxon>Enterobacteriaceae</taxon>
        <taxon>aphid secondary symbionts</taxon>
    </lineage>
</organism>
<dbReference type="Pfam" id="PF17243">
    <property type="entry name" value="POTRA_TamA_1"/>
    <property type="match status" value="1"/>
</dbReference>
<dbReference type="RefSeq" id="WP_014888714.1">
    <property type="nucleotide sequence ID" value="NC_018420.1"/>
</dbReference>
<accession>J3TGA3</accession>
<dbReference type="InterPro" id="IPR010827">
    <property type="entry name" value="BamA/TamA_POTRA"/>
</dbReference>
<keyword evidence="15" id="KW-1185">Reference proteome</keyword>
<evidence type="ECO:0000259" key="11">
    <source>
        <dbReference type="Pfam" id="PF01103"/>
    </source>
</evidence>
<name>J3TGA3_9ENTR</name>
<comment type="subunit">
    <text evidence="10">Interacts with TamB to form the translocation and assembly module (TAM).</text>
</comment>
<evidence type="ECO:0000256" key="9">
    <source>
        <dbReference type="ARBA" id="ARBA00033063"/>
    </source>
</evidence>
<sequence precursor="true">MNIWHNRTCLFFCILLYLSPAYTSPHIKLKLEGLSDEIQHKINSNISILQGNKISDNPNNLKKQVERILRENLQALGYYSSSIDFKFQPSLKNTNRILIVHVSPGIPIRIANVNVILRGEARQDKDYQLWVKNNTPKLGTILNHNTYDHFKSGLSSLAIQKGYFDATFKKHQLCISPERLQAYWDIDFNSGQRYRIRKIRFRNTNIRKEYLHNITKIKTLEYYSTELLEKLHRLLLSTNWFNSVVISPILLDTKEKKTLLLDIIVTPSPRNRIESSIGYETNIETRVKNTWNKPYLNSHGQSFQTNINLSAAKQSANIIYKVPKLKSPLHQYYHFNGQFKREDLNNTKIHEIKLHMSRFWKTSNGWKKAINLHWRKGHFSQPGITNKNILIYPGISVNRIRQHGELISKWGDSQYYSLDISKKLWGSDVDFIILQTQNIWIRTLVEKHRLIAKWNFGWIKTNDFQRIPPSLRFFAGGDRSIRGYKYKSLSPQDDSGKLTGGYKLATGSLEYQYRIIDQWWGAVFIDGGQAMNKLKDSKINRSAGIGLRWQSPIGFIKFDIASPIQASNDQNVQFYIGLDQQL</sequence>
<feature type="domain" description="TamA POTRA" evidence="13">
    <location>
        <begin position="29"/>
        <end position="104"/>
    </location>
</feature>
<dbReference type="Gene3D" id="3.10.20.310">
    <property type="entry name" value="membrane protein fhac"/>
    <property type="match status" value="3"/>
</dbReference>
<dbReference type="OrthoDB" id="9803054at2"/>
<dbReference type="HOGENOM" id="CLU_018618_1_0_6"/>
<dbReference type="Pfam" id="PF01103">
    <property type="entry name" value="Omp85"/>
    <property type="match status" value="1"/>
</dbReference>
<evidence type="ECO:0000256" key="10">
    <source>
        <dbReference type="ARBA" id="ARBA00093548"/>
    </source>
</evidence>
<evidence type="ECO:0000256" key="8">
    <source>
        <dbReference type="ARBA" id="ARBA00023237"/>
    </source>
</evidence>
<dbReference type="STRING" id="134287.A35E_00101"/>
<dbReference type="FunFam" id="3.10.20.310:FF:000008">
    <property type="entry name" value="Outer membrane protein, OMP85 family"/>
    <property type="match status" value="1"/>
</dbReference>
<evidence type="ECO:0000256" key="4">
    <source>
        <dbReference type="ARBA" id="ARBA00022452"/>
    </source>
</evidence>